<proteinExistence type="predicted"/>
<evidence type="ECO:0000313" key="2">
    <source>
        <dbReference type="EMBL" id="MFD1179842.1"/>
    </source>
</evidence>
<accession>A0ABW3S4Y1</accession>
<dbReference type="EMBL" id="JBHTKZ010000001">
    <property type="protein sequence ID" value="MFD1179842.1"/>
    <property type="molecule type" value="Genomic_DNA"/>
</dbReference>
<dbReference type="Proteomes" id="UP001597211">
    <property type="component" value="Unassembled WGS sequence"/>
</dbReference>
<reference evidence="3" key="1">
    <citation type="journal article" date="2019" name="Int. J. Syst. Evol. Microbiol.">
        <title>The Global Catalogue of Microorganisms (GCM) 10K type strain sequencing project: providing services to taxonomists for standard genome sequencing and annotation.</title>
        <authorList>
            <consortium name="The Broad Institute Genomics Platform"/>
            <consortium name="The Broad Institute Genome Sequencing Center for Infectious Disease"/>
            <person name="Wu L."/>
            <person name="Ma J."/>
        </authorList>
    </citation>
    <scope>NUCLEOTIDE SEQUENCE [LARGE SCALE GENOMIC DNA]</scope>
    <source>
        <strain evidence="3">CCUG 48216</strain>
    </source>
</reference>
<dbReference type="RefSeq" id="WP_178022797.1">
    <property type="nucleotide sequence ID" value="NZ_JAKSXN010000033.1"/>
</dbReference>
<feature type="transmembrane region" description="Helical" evidence="1">
    <location>
        <begin position="7"/>
        <end position="25"/>
    </location>
</feature>
<evidence type="ECO:0000256" key="1">
    <source>
        <dbReference type="SAM" id="Phobius"/>
    </source>
</evidence>
<evidence type="ECO:0000313" key="3">
    <source>
        <dbReference type="Proteomes" id="UP001597211"/>
    </source>
</evidence>
<evidence type="ECO:0008006" key="4">
    <source>
        <dbReference type="Google" id="ProtNLM"/>
    </source>
</evidence>
<gene>
    <name evidence="2" type="ORF">ACFQ2Z_00600</name>
</gene>
<feature type="transmembrane region" description="Helical" evidence="1">
    <location>
        <begin position="31"/>
        <end position="48"/>
    </location>
</feature>
<keyword evidence="1" id="KW-0472">Membrane</keyword>
<organism evidence="2 3">
    <name type="scientific">Paenibacillus timonensis</name>
    <dbReference type="NCBI Taxonomy" id="225915"/>
    <lineage>
        <taxon>Bacteria</taxon>
        <taxon>Bacillati</taxon>
        <taxon>Bacillota</taxon>
        <taxon>Bacilli</taxon>
        <taxon>Bacillales</taxon>
        <taxon>Paenibacillaceae</taxon>
        <taxon>Paenibacillus</taxon>
    </lineage>
</organism>
<keyword evidence="1" id="KW-0812">Transmembrane</keyword>
<sequence length="107" mass="12223">MKKQGIMFWVIVLLVAIGIIDSLFVSHHIPLSSILVPVAVIGIVFLLYKFPPRKYRKAQPKIKPSARTMAKVAAERKPVRNEKRKAYPFQVIEGQKGKNDDDLPKYH</sequence>
<protein>
    <recommendedName>
        <fullName evidence="4">DUF2207 domain-containing protein</fullName>
    </recommendedName>
</protein>
<comment type="caution">
    <text evidence="2">The sequence shown here is derived from an EMBL/GenBank/DDBJ whole genome shotgun (WGS) entry which is preliminary data.</text>
</comment>
<keyword evidence="3" id="KW-1185">Reference proteome</keyword>
<name>A0ABW3S4Y1_9BACL</name>
<keyword evidence="1" id="KW-1133">Transmembrane helix</keyword>